<gene>
    <name evidence="2" type="ORF">COCHEDRAFT_1214631</name>
</gene>
<proteinExistence type="predicted"/>
<dbReference type="STRING" id="701091.M2UNN1"/>
<dbReference type="eggNOG" id="ENOG502RKFQ">
    <property type="taxonomic scope" value="Eukaryota"/>
</dbReference>
<sequence length="224" mass="26681">MSIIAPFGNLRDFFHQLPPREHSRPQQPQEGYIYILRDSESGLLKIGFAKDPRVRIKQHNKCGRDLKAVYVSECIKWTKRAERLIKLDLKHLCRPWFCSSCQQRHGEYFEITEERAKATVEKWEDWINSSQPYSSDGSIIPLWKYLILFHRTPKQAMRAYDHEARWAHWSWVLSPASEDDLRDFQDNFEQHGFGHHSGLMLPREKSDQTMERDNFPKEVLIERI</sequence>
<dbReference type="PANTHER" id="PTHR28094:SF2">
    <property type="entry name" value="BACTERIOPHAGE T5 ORF172 DNA-BINDING DOMAIN-CONTAINING PROTEIN"/>
    <property type="match status" value="1"/>
</dbReference>
<dbReference type="Pfam" id="PF10544">
    <property type="entry name" value="T5orf172"/>
    <property type="match status" value="1"/>
</dbReference>
<feature type="domain" description="Bacteriophage T5 Orf172 DNA-binding" evidence="1">
    <location>
        <begin position="38"/>
        <end position="123"/>
    </location>
</feature>
<evidence type="ECO:0000259" key="1">
    <source>
        <dbReference type="SMART" id="SM00974"/>
    </source>
</evidence>
<dbReference type="InterPro" id="IPR018306">
    <property type="entry name" value="Phage_T5_Orf172_DNA-bd"/>
</dbReference>
<protein>
    <recommendedName>
        <fullName evidence="1">Bacteriophage T5 Orf172 DNA-binding domain-containing protein</fullName>
    </recommendedName>
</protein>
<evidence type="ECO:0000313" key="2">
    <source>
        <dbReference type="EMBL" id="EMD89558.1"/>
    </source>
</evidence>
<accession>M2UNN1</accession>
<evidence type="ECO:0000313" key="3">
    <source>
        <dbReference type="Proteomes" id="UP000016936"/>
    </source>
</evidence>
<organism evidence="2 3">
    <name type="scientific">Cochliobolus heterostrophus (strain C5 / ATCC 48332 / race O)</name>
    <name type="common">Southern corn leaf blight fungus</name>
    <name type="synonym">Bipolaris maydis</name>
    <dbReference type="NCBI Taxonomy" id="701091"/>
    <lineage>
        <taxon>Eukaryota</taxon>
        <taxon>Fungi</taxon>
        <taxon>Dikarya</taxon>
        <taxon>Ascomycota</taxon>
        <taxon>Pezizomycotina</taxon>
        <taxon>Dothideomycetes</taxon>
        <taxon>Pleosporomycetidae</taxon>
        <taxon>Pleosporales</taxon>
        <taxon>Pleosporineae</taxon>
        <taxon>Pleosporaceae</taxon>
        <taxon>Bipolaris</taxon>
    </lineage>
</organism>
<dbReference type="OrthoDB" id="3692364at2759"/>
<reference evidence="2 3" key="1">
    <citation type="journal article" date="2012" name="PLoS Pathog.">
        <title>Diverse lifestyles and strategies of plant pathogenesis encoded in the genomes of eighteen Dothideomycetes fungi.</title>
        <authorList>
            <person name="Ohm R.A."/>
            <person name="Feau N."/>
            <person name="Henrissat B."/>
            <person name="Schoch C.L."/>
            <person name="Horwitz B.A."/>
            <person name="Barry K.W."/>
            <person name="Condon B.J."/>
            <person name="Copeland A.C."/>
            <person name="Dhillon B."/>
            <person name="Glaser F."/>
            <person name="Hesse C.N."/>
            <person name="Kosti I."/>
            <person name="LaButti K."/>
            <person name="Lindquist E.A."/>
            <person name="Lucas S."/>
            <person name="Salamov A.A."/>
            <person name="Bradshaw R.E."/>
            <person name="Ciuffetti L."/>
            <person name="Hamelin R.C."/>
            <person name="Kema G.H.J."/>
            <person name="Lawrence C."/>
            <person name="Scott J.A."/>
            <person name="Spatafora J.W."/>
            <person name="Turgeon B.G."/>
            <person name="de Wit P.J.G.M."/>
            <person name="Zhong S."/>
            <person name="Goodwin S.B."/>
            <person name="Grigoriev I.V."/>
        </authorList>
    </citation>
    <scope>NUCLEOTIDE SEQUENCE [LARGE SCALE GENOMIC DNA]</scope>
    <source>
        <strain evidence="3">C5 / ATCC 48332 / race O</strain>
    </source>
</reference>
<dbReference type="PANTHER" id="PTHR28094">
    <property type="entry name" value="MEIOTICALLY UP-REGULATED GENE 113 PROTEIN"/>
    <property type="match status" value="1"/>
</dbReference>
<dbReference type="Proteomes" id="UP000016936">
    <property type="component" value="Unassembled WGS sequence"/>
</dbReference>
<dbReference type="AlphaFoldDB" id="M2UNN1"/>
<dbReference type="HOGENOM" id="CLU_1234897_0_0_1"/>
<name>M2UNN1_COCH5</name>
<keyword evidence="3" id="KW-1185">Reference proteome</keyword>
<dbReference type="SMART" id="SM00974">
    <property type="entry name" value="T5orf172"/>
    <property type="match status" value="1"/>
</dbReference>
<reference evidence="3" key="2">
    <citation type="journal article" date="2013" name="PLoS Genet.">
        <title>Comparative genome structure, secondary metabolite, and effector coding capacity across Cochliobolus pathogens.</title>
        <authorList>
            <person name="Condon B.J."/>
            <person name="Leng Y."/>
            <person name="Wu D."/>
            <person name="Bushley K.E."/>
            <person name="Ohm R.A."/>
            <person name="Otillar R."/>
            <person name="Martin J."/>
            <person name="Schackwitz W."/>
            <person name="Grimwood J."/>
            <person name="MohdZainudin N."/>
            <person name="Xue C."/>
            <person name="Wang R."/>
            <person name="Manning V.A."/>
            <person name="Dhillon B."/>
            <person name="Tu Z.J."/>
            <person name="Steffenson B.J."/>
            <person name="Salamov A."/>
            <person name="Sun H."/>
            <person name="Lowry S."/>
            <person name="LaButti K."/>
            <person name="Han J."/>
            <person name="Copeland A."/>
            <person name="Lindquist E."/>
            <person name="Barry K."/>
            <person name="Schmutz J."/>
            <person name="Baker S.E."/>
            <person name="Ciuffetti L.M."/>
            <person name="Grigoriev I.V."/>
            <person name="Zhong S."/>
            <person name="Turgeon B.G."/>
        </authorList>
    </citation>
    <scope>NUCLEOTIDE SEQUENCE [LARGE SCALE GENOMIC DNA]</scope>
    <source>
        <strain evidence="3">C5 / ATCC 48332 / race O</strain>
    </source>
</reference>
<dbReference type="InterPro" id="IPR053006">
    <property type="entry name" value="Meiosis_regulatory"/>
</dbReference>
<dbReference type="EMBL" id="KB445578">
    <property type="protein sequence ID" value="EMD89558.1"/>
    <property type="molecule type" value="Genomic_DNA"/>
</dbReference>